<protein>
    <submittedName>
        <fullName evidence="3">FAM91_N domain-containing protein</fullName>
    </submittedName>
</protein>
<name>A0A183KUR7_9TREM</name>
<dbReference type="WBParaSite" id="SCUD_0001881201-mRNA-1">
    <property type="protein sequence ID" value="SCUD_0001881201-mRNA-1"/>
    <property type="gene ID" value="SCUD_0001881201"/>
</dbReference>
<dbReference type="STRING" id="6186.A0A183KUR7"/>
<dbReference type="GO" id="GO:0032880">
    <property type="term" value="P:regulation of protein localization"/>
    <property type="evidence" value="ECO:0007669"/>
    <property type="project" value="TreeGrafter"/>
</dbReference>
<evidence type="ECO:0000313" key="1">
    <source>
        <dbReference type="EMBL" id="VDP67078.1"/>
    </source>
</evidence>
<dbReference type="EMBL" id="UZAK01041550">
    <property type="protein sequence ID" value="VDP67078.1"/>
    <property type="molecule type" value="Genomic_DNA"/>
</dbReference>
<evidence type="ECO:0000313" key="3">
    <source>
        <dbReference type="WBParaSite" id="SCUD_0001881201-mRNA-1"/>
    </source>
</evidence>
<dbReference type="GO" id="GO:0050839">
    <property type="term" value="F:cell adhesion molecule binding"/>
    <property type="evidence" value="ECO:0007669"/>
    <property type="project" value="TreeGrafter"/>
</dbReference>
<reference evidence="3" key="1">
    <citation type="submission" date="2016-06" db="UniProtKB">
        <authorList>
            <consortium name="WormBaseParasite"/>
        </authorList>
    </citation>
    <scope>IDENTIFICATION</scope>
</reference>
<dbReference type="GO" id="GO:0005912">
    <property type="term" value="C:adherens junction"/>
    <property type="evidence" value="ECO:0007669"/>
    <property type="project" value="TreeGrafter"/>
</dbReference>
<proteinExistence type="predicted"/>
<dbReference type="PANTHER" id="PTHR10398">
    <property type="entry name" value="AFADIN"/>
    <property type="match status" value="1"/>
</dbReference>
<gene>
    <name evidence="1" type="ORF">SCUD_LOCUS18809</name>
</gene>
<dbReference type="Proteomes" id="UP000279833">
    <property type="component" value="Unassembled WGS sequence"/>
</dbReference>
<reference evidence="1 2" key="2">
    <citation type="submission" date="2018-11" db="EMBL/GenBank/DDBJ databases">
        <authorList>
            <consortium name="Pathogen Informatics"/>
        </authorList>
    </citation>
    <scope>NUCLEOTIDE SEQUENCE [LARGE SCALE GENOMIC DNA]</scope>
    <source>
        <strain evidence="1">Dakar</strain>
        <strain evidence="2">Dakar, Senegal</strain>
    </source>
</reference>
<dbReference type="AlphaFoldDB" id="A0A183KUR7"/>
<evidence type="ECO:0000313" key="2">
    <source>
        <dbReference type="Proteomes" id="UP000279833"/>
    </source>
</evidence>
<accession>A0A183KUR7</accession>
<dbReference type="PANTHER" id="PTHR10398:SF2">
    <property type="entry name" value="AFADIN"/>
    <property type="match status" value="1"/>
</dbReference>
<sequence>MANRTNLDEFYQHCISLISLNSIQLEWLLAHLSDPPPVPDEWIDLIVTGAKEVNDRAYADEIEHYNINTGQSDHTLSELQLNELKELPIPLLLPADGYVSDAVLSGIPDGLLDFLHPLIKTGLIKVRKHSIVNGQLENRPWTNCMRLSMHETEHDNHNQHSILKVTQNQIHKNRNNNDNNNNQQKSIPIHKDIRTHISLPDLSYANFEQLAKEANVPIKSITQIFLKKINNSLGLSIVAAKVSANVISNYYFIILLYII</sequence>
<keyword evidence="2" id="KW-1185">Reference proteome</keyword>
<organism evidence="3">
    <name type="scientific">Schistosoma curassoni</name>
    <dbReference type="NCBI Taxonomy" id="6186"/>
    <lineage>
        <taxon>Eukaryota</taxon>
        <taxon>Metazoa</taxon>
        <taxon>Spiralia</taxon>
        <taxon>Lophotrochozoa</taxon>
        <taxon>Platyhelminthes</taxon>
        <taxon>Trematoda</taxon>
        <taxon>Digenea</taxon>
        <taxon>Strigeidida</taxon>
        <taxon>Schistosomatoidea</taxon>
        <taxon>Schistosomatidae</taxon>
        <taxon>Schistosoma</taxon>
    </lineage>
</organism>
<dbReference type="InterPro" id="IPR028842">
    <property type="entry name" value="Afadin"/>
</dbReference>